<keyword evidence="4 6" id="KW-1133">Transmembrane helix</keyword>
<dbReference type="PANTHER" id="PTHR36115">
    <property type="entry name" value="PROLINE-RICH ANTIGEN HOMOLOG-RELATED"/>
    <property type="match status" value="1"/>
</dbReference>
<proteinExistence type="predicted"/>
<dbReference type="InterPro" id="IPR051791">
    <property type="entry name" value="Pra-immunoreactive"/>
</dbReference>
<feature type="transmembrane region" description="Helical" evidence="6">
    <location>
        <begin position="139"/>
        <end position="161"/>
    </location>
</feature>
<accession>A0ABW9QSH1</accession>
<comment type="caution">
    <text evidence="8">The sequence shown here is derived from an EMBL/GenBank/DDBJ whole genome shotgun (WGS) entry which is preliminary data.</text>
</comment>
<evidence type="ECO:0000256" key="6">
    <source>
        <dbReference type="SAM" id="Phobius"/>
    </source>
</evidence>
<evidence type="ECO:0000313" key="9">
    <source>
        <dbReference type="Proteomes" id="UP000437736"/>
    </source>
</evidence>
<feature type="transmembrane region" description="Helical" evidence="6">
    <location>
        <begin position="46"/>
        <end position="63"/>
    </location>
</feature>
<dbReference type="PANTHER" id="PTHR36115:SF6">
    <property type="entry name" value="PROLINE-RICH ANTIGEN HOMOLOG"/>
    <property type="match status" value="1"/>
</dbReference>
<dbReference type="EMBL" id="WJHE01000345">
    <property type="protein sequence ID" value="MST32617.1"/>
    <property type="molecule type" value="Genomic_DNA"/>
</dbReference>
<keyword evidence="3 6" id="KW-0812">Transmembrane</keyword>
<evidence type="ECO:0000259" key="7">
    <source>
        <dbReference type="Pfam" id="PF06271"/>
    </source>
</evidence>
<evidence type="ECO:0000256" key="1">
    <source>
        <dbReference type="ARBA" id="ARBA00004651"/>
    </source>
</evidence>
<dbReference type="Proteomes" id="UP000437736">
    <property type="component" value="Unassembled WGS sequence"/>
</dbReference>
<name>A0ABW9QSH1_9ACTN</name>
<feature type="domain" description="RDD" evidence="7">
    <location>
        <begin position="43"/>
        <end position="172"/>
    </location>
</feature>
<feature type="transmembrane region" description="Helical" evidence="6">
    <location>
        <begin position="84"/>
        <end position="107"/>
    </location>
</feature>
<evidence type="ECO:0000256" key="5">
    <source>
        <dbReference type="ARBA" id="ARBA00023136"/>
    </source>
</evidence>
<keyword evidence="2" id="KW-1003">Cell membrane</keyword>
<reference evidence="8 9" key="1">
    <citation type="submission" date="2019-11" db="EMBL/GenBank/DDBJ databases">
        <title>Acidiferrimicrobium australis gen. nov., sp. nov., an acidophilic and obligately heterotrophic, member of the Actinobacteria that catalyses dissimilatory oxido- reduction of iron isolated from metal-rich acidic water in Chile.</title>
        <authorList>
            <person name="Gonzalez D."/>
            <person name="Huber K."/>
            <person name="Hedrich S."/>
            <person name="Rojas-Villalobos C."/>
            <person name="Quatrini R."/>
            <person name="Dinamarca M.A."/>
            <person name="Schwarz A."/>
            <person name="Canales C."/>
            <person name="Nancucheo I."/>
        </authorList>
    </citation>
    <scope>NUCLEOTIDE SEQUENCE [LARGE SCALE GENOMIC DNA]</scope>
    <source>
        <strain evidence="8 9">USS-CCA1</strain>
    </source>
</reference>
<keyword evidence="5 6" id="KW-0472">Membrane</keyword>
<protein>
    <recommendedName>
        <fullName evidence="7">RDD domain-containing protein</fullName>
    </recommendedName>
</protein>
<evidence type="ECO:0000256" key="2">
    <source>
        <dbReference type="ARBA" id="ARBA00022475"/>
    </source>
</evidence>
<comment type="subcellular location">
    <subcellularLocation>
        <location evidence="1">Cell membrane</location>
        <topology evidence="1">Multi-pass membrane protein</topology>
    </subcellularLocation>
</comment>
<gene>
    <name evidence="8" type="ORF">GHK86_07765</name>
</gene>
<organism evidence="8 9">
    <name type="scientific">Acidiferrimicrobium australe</name>
    <dbReference type="NCBI Taxonomy" id="2664430"/>
    <lineage>
        <taxon>Bacteria</taxon>
        <taxon>Bacillati</taxon>
        <taxon>Actinomycetota</taxon>
        <taxon>Acidimicrobiia</taxon>
        <taxon>Acidimicrobiales</taxon>
        <taxon>Acidimicrobiaceae</taxon>
        <taxon>Acidiferrimicrobium</taxon>
    </lineage>
</organism>
<dbReference type="Pfam" id="PF06271">
    <property type="entry name" value="RDD"/>
    <property type="match status" value="1"/>
</dbReference>
<feature type="non-terminal residue" evidence="8">
    <location>
        <position position="1"/>
    </location>
</feature>
<evidence type="ECO:0000256" key="3">
    <source>
        <dbReference type="ARBA" id="ARBA00022692"/>
    </source>
</evidence>
<evidence type="ECO:0000256" key="4">
    <source>
        <dbReference type="ARBA" id="ARBA00022989"/>
    </source>
</evidence>
<sequence>GGWSAEPPPPGYAPPPPPGYAPPPGYGYGPPAGFGYGAPPVVYAGWWYRVGATIIDGLIIGVIRTIIDGVSGAGAVTTTNRAAGALAVASLVGLVVTLLYQGLLLAYRGQTVGMMAVGTRIADADTGGGIGVGRGVLRAVVMTVLAILVLPGLLDIFWPLWDRRNQTLHDKAVHTVILRSR</sequence>
<dbReference type="InterPro" id="IPR010432">
    <property type="entry name" value="RDD"/>
</dbReference>
<keyword evidence="9" id="KW-1185">Reference proteome</keyword>
<evidence type="ECO:0000313" key="8">
    <source>
        <dbReference type="EMBL" id="MST32617.1"/>
    </source>
</evidence>